<organism evidence="1 2">
    <name type="scientific">Gossypium arboreum</name>
    <name type="common">Tree cotton</name>
    <name type="synonym">Gossypium nanking</name>
    <dbReference type="NCBI Taxonomy" id="29729"/>
    <lineage>
        <taxon>Eukaryota</taxon>
        <taxon>Viridiplantae</taxon>
        <taxon>Streptophyta</taxon>
        <taxon>Embryophyta</taxon>
        <taxon>Tracheophyta</taxon>
        <taxon>Spermatophyta</taxon>
        <taxon>Magnoliopsida</taxon>
        <taxon>eudicotyledons</taxon>
        <taxon>Gunneridae</taxon>
        <taxon>Pentapetalae</taxon>
        <taxon>rosids</taxon>
        <taxon>malvids</taxon>
        <taxon>Malvales</taxon>
        <taxon>Malvaceae</taxon>
        <taxon>Malvoideae</taxon>
        <taxon>Gossypium</taxon>
    </lineage>
</organism>
<evidence type="ECO:0000313" key="2">
    <source>
        <dbReference type="Proteomes" id="UP000032142"/>
    </source>
</evidence>
<name>A0A0B0MCY9_GOSAR</name>
<keyword evidence="2" id="KW-1185">Reference proteome</keyword>
<evidence type="ECO:0000313" key="1">
    <source>
        <dbReference type="EMBL" id="KHF98659.1"/>
    </source>
</evidence>
<dbReference type="AlphaFoldDB" id="A0A0B0MCY9"/>
<gene>
    <name evidence="1" type="ORF">F383_37931</name>
</gene>
<accession>A0A0B0MCY9</accession>
<dbReference type="Proteomes" id="UP000032142">
    <property type="component" value="Unassembled WGS sequence"/>
</dbReference>
<dbReference type="EMBL" id="JRRC01047659">
    <property type="protein sequence ID" value="KHF98659.1"/>
    <property type="molecule type" value="Genomic_DNA"/>
</dbReference>
<sequence>MCVTYEQYARYVIGNWKDCYGKVMNTIEV</sequence>
<comment type="caution">
    <text evidence="1">The sequence shown here is derived from an EMBL/GenBank/DDBJ whole genome shotgun (WGS) entry which is preliminary data.</text>
</comment>
<protein>
    <submittedName>
        <fullName evidence="1">Uncharacterized protein</fullName>
    </submittedName>
</protein>
<proteinExistence type="predicted"/>
<reference evidence="2" key="1">
    <citation type="submission" date="2014-09" db="EMBL/GenBank/DDBJ databases">
        <authorList>
            <person name="Mudge J."/>
            <person name="Ramaraj T."/>
            <person name="Lindquist I.E."/>
            <person name="Bharti A.K."/>
            <person name="Sundararajan A."/>
            <person name="Cameron C.T."/>
            <person name="Woodward J.E."/>
            <person name="May G.D."/>
            <person name="Brubaker C."/>
            <person name="Broadhvest J."/>
            <person name="Wilkins T.A."/>
        </authorList>
    </citation>
    <scope>NUCLEOTIDE SEQUENCE</scope>
    <source>
        <strain evidence="2">cv. AKA8401</strain>
    </source>
</reference>